<protein>
    <recommendedName>
        <fullName evidence="4">DUF4337 domain-containing protein</fullName>
    </recommendedName>
</protein>
<evidence type="ECO:0000313" key="3">
    <source>
        <dbReference type="EMBL" id="OIQ63666.1"/>
    </source>
</evidence>
<accession>A0A1J5NY30</accession>
<feature type="transmembrane region" description="Helical" evidence="2">
    <location>
        <begin position="174"/>
        <end position="194"/>
    </location>
</feature>
<organism evidence="3">
    <name type="scientific">mine drainage metagenome</name>
    <dbReference type="NCBI Taxonomy" id="410659"/>
    <lineage>
        <taxon>unclassified sequences</taxon>
        <taxon>metagenomes</taxon>
        <taxon>ecological metagenomes</taxon>
    </lineage>
</organism>
<gene>
    <name evidence="3" type="ORF">GALL_547930</name>
</gene>
<keyword evidence="2" id="KW-0812">Transmembrane</keyword>
<evidence type="ECO:0000256" key="2">
    <source>
        <dbReference type="SAM" id="Phobius"/>
    </source>
</evidence>
<dbReference type="InterPro" id="IPR025570">
    <property type="entry name" value="DUF4337"/>
</dbReference>
<dbReference type="EMBL" id="MLJW01008804">
    <property type="protein sequence ID" value="OIQ63666.1"/>
    <property type="molecule type" value="Genomic_DNA"/>
</dbReference>
<feature type="region of interest" description="Disordered" evidence="1">
    <location>
        <begin position="99"/>
        <end position="118"/>
    </location>
</feature>
<proteinExistence type="predicted"/>
<sequence length="200" mass="21095">MIDANEAKDLIEEAVERSGNERNAEETAERMAERRFRDRVSLMVGLFAVALAVVHMEAAGAARDSVLRGIEASDSFAYMEAKIVRETIYKTAAATSTASESDRKNWADQAQKMRAPDAAGHGIGQLQNAGTAQRAAGLKAATAVEGFETGETALQMAIVLLSVAMIARSWRMVFGAIAVAVAGVAMAGAAYAGLTMPWAG</sequence>
<reference evidence="3" key="1">
    <citation type="submission" date="2016-10" db="EMBL/GenBank/DDBJ databases">
        <title>Sequence of Gallionella enrichment culture.</title>
        <authorList>
            <person name="Poehlein A."/>
            <person name="Muehling M."/>
            <person name="Daniel R."/>
        </authorList>
    </citation>
    <scope>NUCLEOTIDE SEQUENCE</scope>
</reference>
<dbReference type="AlphaFoldDB" id="A0A1J5NY30"/>
<dbReference type="Pfam" id="PF14235">
    <property type="entry name" value="DUF4337"/>
    <property type="match status" value="1"/>
</dbReference>
<feature type="transmembrane region" description="Helical" evidence="2">
    <location>
        <begin position="40"/>
        <end position="58"/>
    </location>
</feature>
<evidence type="ECO:0008006" key="4">
    <source>
        <dbReference type="Google" id="ProtNLM"/>
    </source>
</evidence>
<keyword evidence="2" id="KW-1133">Transmembrane helix</keyword>
<name>A0A1J5NY30_9ZZZZ</name>
<comment type="caution">
    <text evidence="3">The sequence shown here is derived from an EMBL/GenBank/DDBJ whole genome shotgun (WGS) entry which is preliminary data.</text>
</comment>
<keyword evidence="2" id="KW-0472">Membrane</keyword>
<evidence type="ECO:0000256" key="1">
    <source>
        <dbReference type="SAM" id="MobiDB-lite"/>
    </source>
</evidence>